<dbReference type="Pfam" id="PF01044">
    <property type="entry name" value="Vinculin"/>
    <property type="match status" value="1"/>
</dbReference>
<dbReference type="Gene3D" id="1.20.120.230">
    <property type="entry name" value="Alpha-catenin/vinculin-like"/>
    <property type="match status" value="5"/>
</dbReference>
<protein>
    <recommendedName>
        <fullName evidence="9">Vinculin</fullName>
    </recommendedName>
</protein>
<dbReference type="STRING" id="2018661.A0A2A2KZ02"/>
<dbReference type="AlphaFoldDB" id="A0A2A2KZ02"/>
<evidence type="ECO:0000256" key="2">
    <source>
        <dbReference type="ARBA" id="ARBA00004496"/>
    </source>
</evidence>
<dbReference type="Proteomes" id="UP000218231">
    <property type="component" value="Unassembled WGS sequence"/>
</dbReference>
<dbReference type="GO" id="GO:0008013">
    <property type="term" value="F:beta-catenin binding"/>
    <property type="evidence" value="ECO:0007669"/>
    <property type="project" value="TreeGrafter"/>
</dbReference>
<evidence type="ECO:0000313" key="7">
    <source>
        <dbReference type="EMBL" id="PAV79164.1"/>
    </source>
</evidence>
<dbReference type="SUPFAM" id="SSF47220">
    <property type="entry name" value="alpha-catenin/vinculin-like"/>
    <property type="match status" value="4"/>
</dbReference>
<comment type="subcellular location">
    <subcellularLocation>
        <location evidence="1">Cell junction</location>
    </subcellularLocation>
    <subcellularLocation>
        <location evidence="2">Cytoplasm</location>
    </subcellularLocation>
</comment>
<evidence type="ECO:0000256" key="3">
    <source>
        <dbReference type="ARBA" id="ARBA00008376"/>
    </source>
</evidence>
<accession>A0A2A2KZ02</accession>
<evidence type="ECO:0000256" key="4">
    <source>
        <dbReference type="ARBA" id="ARBA00022490"/>
    </source>
</evidence>
<dbReference type="PANTHER" id="PTHR18914">
    <property type="entry name" value="ALPHA CATENIN"/>
    <property type="match status" value="1"/>
</dbReference>
<dbReference type="GO" id="GO:0016342">
    <property type="term" value="C:catenin complex"/>
    <property type="evidence" value="ECO:0007669"/>
    <property type="project" value="TreeGrafter"/>
</dbReference>
<dbReference type="Gene3D" id="6.10.250.2510">
    <property type="match status" value="1"/>
</dbReference>
<dbReference type="InterPro" id="IPR001033">
    <property type="entry name" value="Alpha_catenin"/>
</dbReference>
<comment type="similarity">
    <text evidence="3">Belongs to the vinculin/alpha-catenin family.</text>
</comment>
<evidence type="ECO:0008006" key="9">
    <source>
        <dbReference type="Google" id="ProtNLM"/>
    </source>
</evidence>
<reference evidence="7 8" key="1">
    <citation type="journal article" date="2017" name="Curr. Biol.">
        <title>Genome architecture and evolution of a unichromosomal asexual nematode.</title>
        <authorList>
            <person name="Fradin H."/>
            <person name="Zegar C."/>
            <person name="Gutwein M."/>
            <person name="Lucas J."/>
            <person name="Kovtun M."/>
            <person name="Corcoran D."/>
            <person name="Baugh L.R."/>
            <person name="Kiontke K."/>
            <person name="Gunsalus K."/>
            <person name="Fitch D.H."/>
            <person name="Piano F."/>
        </authorList>
    </citation>
    <scope>NUCLEOTIDE SEQUENCE [LARGE SCALE GENOMIC DNA]</scope>
    <source>
        <strain evidence="7">PF1309</strain>
    </source>
</reference>
<dbReference type="GO" id="GO:0005737">
    <property type="term" value="C:cytoplasm"/>
    <property type="evidence" value="ECO:0007669"/>
    <property type="project" value="UniProtKB-SubCell"/>
</dbReference>
<dbReference type="PRINTS" id="PR00805">
    <property type="entry name" value="ALPHACATENIN"/>
</dbReference>
<proteinExistence type="inferred from homology"/>
<dbReference type="InterPro" id="IPR036723">
    <property type="entry name" value="Alpha-catenin/vinculin-like_sf"/>
</dbReference>
<name>A0A2A2KZ02_9BILA</name>
<dbReference type="EMBL" id="LIAE01007463">
    <property type="protein sequence ID" value="PAV79164.1"/>
    <property type="molecule type" value="Genomic_DNA"/>
</dbReference>
<dbReference type="GO" id="GO:0016477">
    <property type="term" value="P:cell migration"/>
    <property type="evidence" value="ECO:0007669"/>
    <property type="project" value="TreeGrafter"/>
</dbReference>
<dbReference type="GO" id="GO:0005912">
    <property type="term" value="C:adherens junction"/>
    <property type="evidence" value="ECO:0007669"/>
    <property type="project" value="TreeGrafter"/>
</dbReference>
<dbReference type="GO" id="GO:0051015">
    <property type="term" value="F:actin filament binding"/>
    <property type="evidence" value="ECO:0007669"/>
    <property type="project" value="InterPro"/>
</dbReference>
<organism evidence="7 8">
    <name type="scientific">Diploscapter pachys</name>
    <dbReference type="NCBI Taxonomy" id="2018661"/>
    <lineage>
        <taxon>Eukaryota</taxon>
        <taxon>Metazoa</taxon>
        <taxon>Ecdysozoa</taxon>
        <taxon>Nematoda</taxon>
        <taxon>Chromadorea</taxon>
        <taxon>Rhabditida</taxon>
        <taxon>Rhabditina</taxon>
        <taxon>Rhabditomorpha</taxon>
        <taxon>Rhabditoidea</taxon>
        <taxon>Rhabditidae</taxon>
        <taxon>Diploscapter</taxon>
    </lineage>
</organism>
<gene>
    <name evidence="7" type="ORF">WR25_10385</name>
</gene>
<evidence type="ECO:0000256" key="6">
    <source>
        <dbReference type="ARBA" id="ARBA00022949"/>
    </source>
</evidence>
<dbReference type="GO" id="GO:0098609">
    <property type="term" value="P:cell-cell adhesion"/>
    <property type="evidence" value="ECO:0007669"/>
    <property type="project" value="TreeGrafter"/>
</dbReference>
<evidence type="ECO:0000256" key="5">
    <source>
        <dbReference type="ARBA" id="ARBA00022889"/>
    </source>
</evidence>
<dbReference type="GO" id="GO:0045296">
    <property type="term" value="F:cadherin binding"/>
    <property type="evidence" value="ECO:0007669"/>
    <property type="project" value="InterPro"/>
</dbReference>
<keyword evidence="8" id="KW-1185">Reference proteome</keyword>
<keyword evidence="5" id="KW-0130">Cell adhesion</keyword>
<comment type="caution">
    <text evidence="7">The sequence shown here is derived from an EMBL/GenBank/DDBJ whole genome shotgun (WGS) entry which is preliminary data.</text>
</comment>
<evidence type="ECO:0000313" key="8">
    <source>
        <dbReference type="Proteomes" id="UP000218231"/>
    </source>
</evidence>
<dbReference type="PANTHER" id="PTHR18914:SF9">
    <property type="entry name" value="CATENIN ALPHA"/>
    <property type="match status" value="1"/>
</dbReference>
<sequence>MVRSSHQQQPFFNFDQIKSKTVMDLITKLINEVTNITETYPLEKGETAEGLVQAEDSAVARFLAMGEQAIASCPVANEAARQKLREALADVKDSGQAMVHYAREFIRDSTSSQRRAAAVQAGRKLLHDVAKFLIAADSVDVAILVEGLDRVKHELNRLRKAESKMEVEEICQVLNTQIEEVDVTIRKRISELIDNQQRDDLLAARGTLRSSLPLVYATTKAFVRHPENDESRQNREYAHVQMLDALNAMQAILRGEQPRNAYSSYGQIGNLAADFEKFQTAIEMNPKDYRKQKHRPELEGILEQIVSGSASIADAESTRASRKQRIVAECNNVRQALQDLLEEYERNLGRHDPDNQDVALGISEVHRKSRDLKRHLRRAIVDHISDAFLDTTTPLLMLIEAAKKGDPTDTRNKGRIFLEHAKKLIDVAHLACEMSTDVDGIRVIRHTAEQLEQLAPEVVHAAMLLCLRPESGEAQRNMEEFKKLWLDKIKLLTTAIDSMTTLDDFLAVSEAHIIEDCKEGMAAIKAVSQNVHENKENGVKLDCSSGAIRGRALRVCDVVNAEMDYMAASPYTERVKQAVLRLKDQKIEEFANRAENLVDRHAKREMEWTEEEREREIDEFIEACSLVHDAVKEIRNALLVNRNMDDVDSDNEYEDEQMAGQEEIHRSDIENQQRLMRRLPEEDKKKIQQQIEIFKLTQTKFEREVAKWDETGNDLIVLAKHMCMIMMNMTDFTRGRGPLKTTMDVIKAAQEISEAGARLNSLARQIGEESVDSATKDDLFAYLSQIILYCQQLNICSKVKADVTQVGSELVVSGLDSAMSLIQTARNLLGAVVQTVKAAYIASTKVWFSLNLSNLLTSFKRTRMKIRKSNNLIDYS</sequence>
<keyword evidence="4" id="KW-0963">Cytoplasm</keyword>
<evidence type="ECO:0000256" key="1">
    <source>
        <dbReference type="ARBA" id="ARBA00004282"/>
    </source>
</evidence>
<keyword evidence="6" id="KW-0965">Cell junction</keyword>
<dbReference type="InterPro" id="IPR006077">
    <property type="entry name" value="Vinculin/catenin"/>
</dbReference>
<dbReference type="OrthoDB" id="6376697at2759"/>